<name>A0A7U9JCH8_GEOTM</name>
<sequence>MILEWREEQHLYIRLLRLRSDMIEPHFLLNHQHSRFFMIRIVYIT</sequence>
<accession>A0A7U9JCH8</accession>
<gene>
    <name evidence="1" type="ORF">T260_05350</name>
</gene>
<keyword evidence="2" id="KW-1185">Reference proteome</keyword>
<reference evidence="1 2" key="1">
    <citation type="journal article" date="2014" name="Genome Announc.">
        <title>Draft Genome Sequence of Geobacillus thermopakistaniensis Strain MAS1.</title>
        <authorList>
            <person name="Siddiqui M.A."/>
            <person name="Rashid N."/>
            <person name="Ayyampalayam S."/>
            <person name="Whitman W.B."/>
        </authorList>
    </citation>
    <scope>NUCLEOTIDE SEQUENCE [LARGE SCALE GENOMIC DNA]</scope>
    <source>
        <strain evidence="1 2">MAS1</strain>
    </source>
</reference>
<dbReference type="AlphaFoldDB" id="A0A7U9JCH8"/>
<dbReference type="EMBL" id="AYSF01000034">
    <property type="protein sequence ID" value="ESU73052.1"/>
    <property type="molecule type" value="Genomic_DNA"/>
</dbReference>
<comment type="caution">
    <text evidence="1">The sequence shown here is derived from an EMBL/GenBank/DDBJ whole genome shotgun (WGS) entry which is preliminary data.</text>
</comment>
<protein>
    <submittedName>
        <fullName evidence="1">Uncharacterized protein</fullName>
    </submittedName>
</protein>
<organism evidence="1 2">
    <name type="scientific">Geobacillus thermopakistaniensis (strain MAS1)</name>
    <dbReference type="NCBI Taxonomy" id="1408282"/>
    <lineage>
        <taxon>Bacteria</taxon>
        <taxon>Bacillati</taxon>
        <taxon>Bacillota</taxon>
        <taxon>Bacilli</taxon>
        <taxon>Bacillales</taxon>
        <taxon>Anoxybacillaceae</taxon>
        <taxon>Geobacillus</taxon>
    </lineage>
</organism>
<dbReference type="Proteomes" id="UP000018339">
    <property type="component" value="Unassembled WGS sequence"/>
</dbReference>
<evidence type="ECO:0000313" key="1">
    <source>
        <dbReference type="EMBL" id="ESU73052.1"/>
    </source>
</evidence>
<proteinExistence type="predicted"/>
<evidence type="ECO:0000313" key="2">
    <source>
        <dbReference type="Proteomes" id="UP000018339"/>
    </source>
</evidence>